<evidence type="ECO:0000256" key="1">
    <source>
        <dbReference type="SAM" id="MobiDB-lite"/>
    </source>
</evidence>
<protein>
    <submittedName>
        <fullName evidence="2">Uncharacterized protein</fullName>
    </submittedName>
</protein>
<proteinExistence type="predicted"/>
<accession>F4Q129</accession>
<name>F4Q129_CACFS</name>
<reference evidence="3" key="1">
    <citation type="journal article" date="2011" name="Genome Res.">
        <title>Phylogeny-wide analysis of social amoeba genomes highlights ancient origins for complex intercellular communication.</title>
        <authorList>
            <person name="Heidel A.J."/>
            <person name="Lawal H.M."/>
            <person name="Felder M."/>
            <person name="Schilde C."/>
            <person name="Helps N.R."/>
            <person name="Tunggal B."/>
            <person name="Rivero F."/>
            <person name="John U."/>
            <person name="Schleicher M."/>
            <person name="Eichinger L."/>
            <person name="Platzer M."/>
            <person name="Noegel A.A."/>
            <person name="Schaap P."/>
            <person name="Gloeckner G."/>
        </authorList>
    </citation>
    <scope>NUCLEOTIDE SEQUENCE [LARGE SCALE GENOMIC DNA]</scope>
    <source>
        <strain evidence="3">SH3</strain>
    </source>
</reference>
<feature type="region of interest" description="Disordered" evidence="1">
    <location>
        <begin position="1"/>
        <end position="28"/>
    </location>
</feature>
<dbReference type="KEGG" id="dfa:DFA_04024"/>
<feature type="compositionally biased region" description="Acidic residues" evidence="1">
    <location>
        <begin position="1"/>
        <end position="25"/>
    </location>
</feature>
<keyword evidence="3" id="KW-1185">Reference proteome</keyword>
<organism evidence="2 3">
    <name type="scientific">Cavenderia fasciculata</name>
    <name type="common">Slime mold</name>
    <name type="synonym">Dictyostelium fasciculatum</name>
    <dbReference type="NCBI Taxonomy" id="261658"/>
    <lineage>
        <taxon>Eukaryota</taxon>
        <taxon>Amoebozoa</taxon>
        <taxon>Evosea</taxon>
        <taxon>Eumycetozoa</taxon>
        <taxon>Dictyostelia</taxon>
        <taxon>Acytosteliales</taxon>
        <taxon>Cavenderiaceae</taxon>
        <taxon>Cavenderia</taxon>
    </lineage>
</organism>
<dbReference type="AlphaFoldDB" id="F4Q129"/>
<dbReference type="GeneID" id="14870278"/>
<dbReference type="Proteomes" id="UP000007797">
    <property type="component" value="Unassembled WGS sequence"/>
</dbReference>
<dbReference type="EMBL" id="GL883018">
    <property type="protein sequence ID" value="EGG18530.1"/>
    <property type="molecule type" value="Genomic_DNA"/>
</dbReference>
<sequence>MDNDDDDDDDDGVGEDEEEEDEEEEDKKVIKMIGEEFVCPMILYKTASHLKNPKSEKIYKYIDRYDQYNSSFF</sequence>
<gene>
    <name evidence="2" type="ORF">DFA_04024</name>
</gene>
<evidence type="ECO:0000313" key="3">
    <source>
        <dbReference type="Proteomes" id="UP000007797"/>
    </source>
</evidence>
<evidence type="ECO:0000313" key="2">
    <source>
        <dbReference type="EMBL" id="EGG18530.1"/>
    </source>
</evidence>
<dbReference type="RefSeq" id="XP_004366434.1">
    <property type="nucleotide sequence ID" value="XM_004366377.1"/>
</dbReference>